<comment type="similarity">
    <text evidence="1">Belongs to the LytR/CpsA/Psr (LCP) family.</text>
</comment>
<keyword evidence="7" id="KW-1185">Reference proteome</keyword>
<accession>A0A2J8BBX0</accession>
<keyword evidence="3" id="KW-0812">Transmembrane</keyword>
<dbReference type="Proteomes" id="UP000070160">
    <property type="component" value="Unassembled WGS sequence"/>
</dbReference>
<dbReference type="InterPro" id="IPR004474">
    <property type="entry name" value="LytR_CpsA_psr"/>
</dbReference>
<dbReference type="Proteomes" id="UP000242958">
    <property type="component" value="Unassembled WGS sequence"/>
</dbReference>
<dbReference type="Pfam" id="PF03816">
    <property type="entry name" value="LytR_cpsA_psr"/>
    <property type="match status" value="1"/>
</dbReference>
<comment type="caution">
    <text evidence="5">The sequence shown here is derived from an EMBL/GenBank/DDBJ whole genome shotgun (WGS) entry which is preliminary data.</text>
</comment>
<feature type="domain" description="Cell envelope-related transcriptional attenuator" evidence="4">
    <location>
        <begin position="89"/>
        <end position="233"/>
    </location>
</feature>
<name>A0A134CKN9_9FIRM</name>
<dbReference type="STRING" id="1588748.HMPREF3182_00359"/>
<dbReference type="Gene3D" id="3.40.630.190">
    <property type="entry name" value="LCP protein"/>
    <property type="match status" value="1"/>
</dbReference>
<evidence type="ECO:0000313" key="6">
    <source>
        <dbReference type="EMBL" id="PNH22267.1"/>
    </source>
</evidence>
<dbReference type="PATRIC" id="fig|1588748.3.peg.349"/>
<protein>
    <submittedName>
        <fullName evidence="5">Cell envelope-like function transcriptional attenuator common domain protein</fullName>
    </submittedName>
    <submittedName>
        <fullName evidence="6">Transcriptional regulator</fullName>
    </submittedName>
</protein>
<dbReference type="PANTHER" id="PTHR33392">
    <property type="entry name" value="POLYISOPRENYL-TEICHOIC ACID--PEPTIDOGLYCAN TEICHOIC ACID TRANSFERASE TAGU"/>
    <property type="match status" value="1"/>
</dbReference>
<dbReference type="AlphaFoldDB" id="A0A134CKN9"/>
<evidence type="ECO:0000256" key="3">
    <source>
        <dbReference type="SAM" id="Phobius"/>
    </source>
</evidence>
<dbReference type="EMBL" id="NFMF01000002">
    <property type="protein sequence ID" value="PNH22267.1"/>
    <property type="molecule type" value="Genomic_DNA"/>
</dbReference>
<dbReference type="PANTHER" id="PTHR33392:SF6">
    <property type="entry name" value="POLYISOPRENYL-TEICHOIC ACID--PEPTIDOGLYCAN TEICHOIC ACID TRANSFERASE TAGU"/>
    <property type="match status" value="1"/>
</dbReference>
<feature type="transmembrane region" description="Helical" evidence="3">
    <location>
        <begin position="27"/>
        <end position="47"/>
    </location>
</feature>
<feature type="region of interest" description="Disordered" evidence="2">
    <location>
        <begin position="316"/>
        <end position="339"/>
    </location>
</feature>
<accession>A0A134CKN9</accession>
<feature type="compositionally biased region" description="Basic and acidic residues" evidence="2">
    <location>
        <begin position="322"/>
        <end position="339"/>
    </location>
</feature>
<dbReference type="RefSeq" id="WP_062485155.1">
    <property type="nucleotide sequence ID" value="NZ_KQ960929.1"/>
</dbReference>
<reference evidence="6 8" key="3">
    <citation type="submission" date="2017-05" db="EMBL/GenBank/DDBJ databases">
        <authorList>
            <person name="Song R."/>
            <person name="Chenine A.L."/>
            <person name="Ruprecht R.M."/>
        </authorList>
    </citation>
    <scope>NUCLEOTIDE SEQUENCE [LARGE SCALE GENOMIC DNA]</scope>
    <source>
        <strain evidence="6 8">KA00229</strain>
    </source>
</reference>
<evidence type="ECO:0000256" key="1">
    <source>
        <dbReference type="ARBA" id="ARBA00006068"/>
    </source>
</evidence>
<dbReference type="EMBL" id="LSDT01000008">
    <property type="protein sequence ID" value="KXB92697.1"/>
    <property type="molecule type" value="Genomic_DNA"/>
</dbReference>
<evidence type="ECO:0000313" key="8">
    <source>
        <dbReference type="Proteomes" id="UP000242958"/>
    </source>
</evidence>
<evidence type="ECO:0000313" key="5">
    <source>
        <dbReference type="EMBL" id="KXB92697.1"/>
    </source>
</evidence>
<evidence type="ECO:0000256" key="2">
    <source>
        <dbReference type="SAM" id="MobiDB-lite"/>
    </source>
</evidence>
<dbReference type="InterPro" id="IPR050922">
    <property type="entry name" value="LytR/CpsA/Psr_CW_biosynth"/>
</dbReference>
<reference evidence="5" key="2">
    <citation type="submission" date="2016-01" db="EMBL/GenBank/DDBJ databases">
        <authorList>
            <person name="Oliw E.H."/>
        </authorList>
    </citation>
    <scope>NUCLEOTIDE SEQUENCE [LARGE SCALE GENOMIC DNA]</scope>
    <source>
        <strain evidence="5">KA00182</strain>
    </source>
</reference>
<gene>
    <name evidence="6" type="ORF">CAL30_01355</name>
    <name evidence="5" type="ORF">HMPREF3182_00359</name>
</gene>
<sequence>MKRDRKKRRRSVHPRVIGQRRRLWKRIALGVVILLVILGIIIIRLGASFSAFSTNERGANSTKAFSQISPDVPLYVLIVGVDKEQPKQTNFIAVAAVNEEKQQLDFIMLPDNTKVESRQEKKSEYLRDIYPQGGISLLKAVVEDIFHIPVPFYAICTPDAFFKLMDMNGGLRMYVERGMYHGDRKGKTEFNIYQGYQRLNGENALGYVRYINDEGELARTLRQERFVKQLYHNRQQHWGITNMVFMYRFWHYVQSNIKTKDIAHLAYSFADMPVNKINFYILPGEMGNALDASNRSYWVFDPVEVQKLIGTTNHAIAPASASDKKTEQKNDPSSETKKN</sequence>
<keyword evidence="3" id="KW-1133">Transmembrane helix</keyword>
<evidence type="ECO:0000313" key="7">
    <source>
        <dbReference type="Proteomes" id="UP000070160"/>
    </source>
</evidence>
<proteinExistence type="inferred from homology"/>
<organism evidence="5 7">
    <name type="scientific">Megasphaera hutchinsoni</name>
    <dbReference type="NCBI Taxonomy" id="1588748"/>
    <lineage>
        <taxon>Bacteria</taxon>
        <taxon>Bacillati</taxon>
        <taxon>Bacillota</taxon>
        <taxon>Negativicutes</taxon>
        <taxon>Veillonellales</taxon>
        <taxon>Veillonellaceae</taxon>
        <taxon>Megasphaera</taxon>
    </lineage>
</organism>
<reference evidence="7" key="1">
    <citation type="submission" date="2016-01" db="EMBL/GenBank/DDBJ databases">
        <authorList>
            <person name="Mitreva M."/>
            <person name="Pepin K.H."/>
            <person name="Mihindukulasuriya K.A."/>
            <person name="Fulton R."/>
            <person name="Fronick C."/>
            <person name="O'Laughlin M."/>
            <person name="Miner T."/>
            <person name="Herter B."/>
            <person name="Rosa B.A."/>
            <person name="Cordes M."/>
            <person name="Tomlinson C."/>
            <person name="Wollam A."/>
            <person name="Palsikar V.B."/>
            <person name="Mardis E.R."/>
            <person name="Wilson R.K."/>
        </authorList>
    </citation>
    <scope>NUCLEOTIDE SEQUENCE [LARGE SCALE GENOMIC DNA]</scope>
    <source>
        <strain evidence="7">KA00182</strain>
    </source>
</reference>
<keyword evidence="3" id="KW-0472">Membrane</keyword>
<evidence type="ECO:0000259" key="4">
    <source>
        <dbReference type="Pfam" id="PF03816"/>
    </source>
</evidence>